<evidence type="ECO:0000313" key="4">
    <source>
        <dbReference type="EMBL" id="WAR45827.1"/>
    </source>
</evidence>
<accession>A0ABY7GMU8</accession>
<dbReference type="Gene3D" id="3.30.70.270">
    <property type="match status" value="1"/>
</dbReference>
<dbReference type="Proteomes" id="UP001162780">
    <property type="component" value="Chromosome"/>
</dbReference>
<feature type="domain" description="PAC" evidence="2">
    <location>
        <begin position="214"/>
        <end position="268"/>
    </location>
</feature>
<dbReference type="CDD" id="cd00130">
    <property type="entry name" value="PAS"/>
    <property type="match status" value="2"/>
</dbReference>
<dbReference type="InterPro" id="IPR001610">
    <property type="entry name" value="PAC"/>
</dbReference>
<dbReference type="PANTHER" id="PTHR46663">
    <property type="entry name" value="DIGUANYLATE CYCLASE DGCT-RELATED"/>
    <property type="match status" value="1"/>
</dbReference>
<dbReference type="InterPro" id="IPR035965">
    <property type="entry name" value="PAS-like_dom_sf"/>
</dbReference>
<reference evidence="4" key="1">
    <citation type="submission" date="2022-11" db="EMBL/GenBank/DDBJ databases">
        <title>Methylomonas rapida sp. nov., Carotenoid-Producing Obligate Methanotrophs with High Growth Characteristics and Biotechnological Potential.</title>
        <authorList>
            <person name="Tikhonova E.N."/>
            <person name="Suleimanov R.Z."/>
            <person name="Miroshnikov K."/>
            <person name="Oshkin I.Y."/>
            <person name="Belova S.E."/>
            <person name="Danilova O.V."/>
            <person name="Ashikhmin A."/>
            <person name="Konopkin A."/>
            <person name="But S.Y."/>
            <person name="Khmelenina V.N."/>
            <person name="Kuznetsov N."/>
            <person name="Pimenov N.V."/>
            <person name="Dedysh S.N."/>
        </authorList>
    </citation>
    <scope>NUCLEOTIDE SEQUENCE</scope>
    <source>
        <strain evidence="4">MP1</strain>
    </source>
</reference>
<name>A0ABY7GMU8_9GAMM</name>
<dbReference type="Pfam" id="PF13426">
    <property type="entry name" value="PAS_9"/>
    <property type="match status" value="2"/>
</dbReference>
<keyword evidence="4" id="KW-0548">Nucleotidyltransferase</keyword>
<dbReference type="RefSeq" id="WP_255186734.1">
    <property type="nucleotide sequence ID" value="NZ_CP113517.1"/>
</dbReference>
<gene>
    <name evidence="4" type="ORF">NM686_004745</name>
</gene>
<dbReference type="EC" id="2.7.7.65" evidence="4"/>
<dbReference type="InterPro" id="IPR000160">
    <property type="entry name" value="GGDEF_dom"/>
</dbReference>
<sequence length="429" mass="47565">MATDPRLHPALTPAELTVLFQAAIDQSYNAVVITDAQPSPAGPLIVYANPAFCQMTGYALAELIGKSPRILQGQDTDAGVIDRLRECLREGRFFEGSTINYRKDGTAYVVQWNISPIRDADDNITHFVSVQQNISAMIAAEQARDLLATALNDSPDAILITDHQSKIVFVNQSFLDLTGYTQEETLGKTPALLHSGVHDARFYRDLWETLRKGKSFRYVFTNRRKDGSLFHAEESIAPVRNAKGEITHFVSFSKDSTARVNAERELKEQATKDPLTGLWNRRSGEVMLKSQRASANAMHQPFCVIMADIDHFKRINDGFGHSVGDRIIVNTGKILQAKVRNCDAVIRWGGEEFLLLLPYCELSAALEIAERIRLAVYEYDDAQVGTFSLSMGVAEALPGQDIVDLIDNADKALYQAKAEGRNCVLSSQP</sequence>
<dbReference type="CDD" id="cd01949">
    <property type="entry name" value="GGDEF"/>
    <property type="match status" value="1"/>
</dbReference>
<keyword evidence="5" id="KW-1185">Reference proteome</keyword>
<dbReference type="InterPro" id="IPR000014">
    <property type="entry name" value="PAS"/>
</dbReference>
<dbReference type="Gene3D" id="3.30.450.20">
    <property type="entry name" value="PAS domain"/>
    <property type="match status" value="2"/>
</dbReference>
<dbReference type="SMART" id="SM00086">
    <property type="entry name" value="PAC"/>
    <property type="match status" value="2"/>
</dbReference>
<dbReference type="EMBL" id="CP113517">
    <property type="protein sequence ID" value="WAR45827.1"/>
    <property type="molecule type" value="Genomic_DNA"/>
</dbReference>
<organism evidence="4 5">
    <name type="scientific">Methylomonas rapida</name>
    <dbReference type="NCBI Taxonomy" id="2963939"/>
    <lineage>
        <taxon>Bacteria</taxon>
        <taxon>Pseudomonadati</taxon>
        <taxon>Pseudomonadota</taxon>
        <taxon>Gammaproteobacteria</taxon>
        <taxon>Methylococcales</taxon>
        <taxon>Methylococcaceae</taxon>
        <taxon>Methylomonas</taxon>
    </lineage>
</organism>
<evidence type="ECO:0000259" key="3">
    <source>
        <dbReference type="PROSITE" id="PS50887"/>
    </source>
</evidence>
<dbReference type="SUPFAM" id="SSF55785">
    <property type="entry name" value="PYP-like sensor domain (PAS domain)"/>
    <property type="match status" value="2"/>
</dbReference>
<dbReference type="SMART" id="SM00091">
    <property type="entry name" value="PAS"/>
    <property type="match status" value="2"/>
</dbReference>
<dbReference type="SMART" id="SM00267">
    <property type="entry name" value="GGDEF"/>
    <property type="match status" value="1"/>
</dbReference>
<keyword evidence="4" id="KW-0808">Transferase</keyword>
<dbReference type="GO" id="GO:0052621">
    <property type="term" value="F:diguanylate cyclase activity"/>
    <property type="evidence" value="ECO:0007669"/>
    <property type="project" value="UniProtKB-EC"/>
</dbReference>
<dbReference type="InterPro" id="IPR000700">
    <property type="entry name" value="PAS-assoc_C"/>
</dbReference>
<proteinExistence type="predicted"/>
<feature type="domain" description="PAS" evidence="1">
    <location>
        <begin position="143"/>
        <end position="189"/>
    </location>
</feature>
<dbReference type="NCBIfam" id="TIGR00229">
    <property type="entry name" value="sensory_box"/>
    <property type="match status" value="2"/>
</dbReference>
<feature type="domain" description="PAS" evidence="1">
    <location>
        <begin position="16"/>
        <end position="91"/>
    </location>
</feature>
<dbReference type="PANTHER" id="PTHR46663:SF4">
    <property type="entry name" value="DIGUANYLATE CYCLASE DGCT-RELATED"/>
    <property type="match status" value="1"/>
</dbReference>
<dbReference type="InterPro" id="IPR043128">
    <property type="entry name" value="Rev_trsase/Diguanyl_cyclase"/>
</dbReference>
<evidence type="ECO:0000259" key="1">
    <source>
        <dbReference type="PROSITE" id="PS50112"/>
    </source>
</evidence>
<feature type="domain" description="PAC" evidence="2">
    <location>
        <begin position="92"/>
        <end position="146"/>
    </location>
</feature>
<evidence type="ECO:0000259" key="2">
    <source>
        <dbReference type="PROSITE" id="PS50113"/>
    </source>
</evidence>
<dbReference type="InterPro" id="IPR029787">
    <property type="entry name" value="Nucleotide_cyclase"/>
</dbReference>
<dbReference type="NCBIfam" id="TIGR00254">
    <property type="entry name" value="GGDEF"/>
    <property type="match status" value="1"/>
</dbReference>
<protein>
    <submittedName>
        <fullName evidence="4">Diguanylate cyclase</fullName>
        <ecNumber evidence="4">2.7.7.65</ecNumber>
    </submittedName>
</protein>
<dbReference type="InterPro" id="IPR052163">
    <property type="entry name" value="DGC-Regulatory_Protein"/>
</dbReference>
<dbReference type="Pfam" id="PF00990">
    <property type="entry name" value="GGDEF"/>
    <property type="match status" value="1"/>
</dbReference>
<dbReference type="PROSITE" id="PS50112">
    <property type="entry name" value="PAS"/>
    <property type="match status" value="2"/>
</dbReference>
<dbReference type="PROSITE" id="PS50887">
    <property type="entry name" value="GGDEF"/>
    <property type="match status" value="1"/>
</dbReference>
<feature type="domain" description="GGDEF" evidence="3">
    <location>
        <begin position="300"/>
        <end position="429"/>
    </location>
</feature>
<dbReference type="SUPFAM" id="SSF55073">
    <property type="entry name" value="Nucleotide cyclase"/>
    <property type="match status" value="1"/>
</dbReference>
<dbReference type="PROSITE" id="PS50113">
    <property type="entry name" value="PAC"/>
    <property type="match status" value="2"/>
</dbReference>
<evidence type="ECO:0000313" key="5">
    <source>
        <dbReference type="Proteomes" id="UP001162780"/>
    </source>
</evidence>